<evidence type="ECO:0000256" key="2">
    <source>
        <dbReference type="ARBA" id="ARBA00023125"/>
    </source>
</evidence>
<dbReference type="Pfam" id="PF12833">
    <property type="entry name" value="HTH_18"/>
    <property type="match status" value="1"/>
</dbReference>
<dbReference type="SUPFAM" id="SSF51182">
    <property type="entry name" value="RmlC-like cupins"/>
    <property type="match status" value="1"/>
</dbReference>
<dbReference type="PANTHER" id="PTHR46796">
    <property type="entry name" value="HTH-TYPE TRANSCRIPTIONAL ACTIVATOR RHAS-RELATED"/>
    <property type="match status" value="1"/>
</dbReference>
<dbReference type="GO" id="GO:0003700">
    <property type="term" value="F:DNA-binding transcription factor activity"/>
    <property type="evidence" value="ECO:0007669"/>
    <property type="project" value="InterPro"/>
</dbReference>
<comment type="caution">
    <text evidence="5">The sequence shown here is derived from an EMBL/GenBank/DDBJ whole genome shotgun (WGS) entry which is preliminary data.</text>
</comment>
<dbReference type="Gene3D" id="1.10.10.60">
    <property type="entry name" value="Homeodomain-like"/>
    <property type="match status" value="1"/>
</dbReference>
<dbReference type="InterPro" id="IPR009057">
    <property type="entry name" value="Homeodomain-like_sf"/>
</dbReference>
<dbReference type="RefSeq" id="WP_112102197.1">
    <property type="nucleotide sequence ID" value="NZ_QMBP01000044.1"/>
</dbReference>
<feature type="domain" description="HTH araC/xylS-type" evidence="4">
    <location>
        <begin position="154"/>
        <end position="251"/>
    </location>
</feature>
<reference evidence="6" key="1">
    <citation type="submission" date="2018-06" db="EMBL/GenBank/DDBJ databases">
        <authorList>
            <person name="Helene L.C."/>
            <person name="Dall'Agnol R."/>
            <person name="Delamuta J.R."/>
            <person name="Hungria M."/>
        </authorList>
    </citation>
    <scope>NUCLEOTIDE SEQUENCE [LARGE SCALE GENOMIC DNA]</scope>
    <source>
        <strain evidence="6">AC99b</strain>
    </source>
</reference>
<organism evidence="5 6">
    <name type="scientific">Mesorhizobium hawassense</name>
    <dbReference type="NCBI Taxonomy" id="1209954"/>
    <lineage>
        <taxon>Bacteria</taxon>
        <taxon>Pseudomonadati</taxon>
        <taxon>Pseudomonadota</taxon>
        <taxon>Alphaproteobacteria</taxon>
        <taxon>Hyphomicrobiales</taxon>
        <taxon>Phyllobacteriaceae</taxon>
        <taxon>Mesorhizobium</taxon>
    </lineage>
</organism>
<dbReference type="InterPro" id="IPR050204">
    <property type="entry name" value="AraC_XylS_family_regulators"/>
</dbReference>
<dbReference type="PROSITE" id="PS01124">
    <property type="entry name" value="HTH_ARAC_FAMILY_2"/>
    <property type="match status" value="1"/>
</dbReference>
<accession>A0A330H2T6</accession>
<reference evidence="5 6" key="2">
    <citation type="submission" date="2018-07" db="EMBL/GenBank/DDBJ databases">
        <title>Diversity of Mesorhizobium strains in Brazil.</title>
        <authorList>
            <person name="Helene L.C.F."/>
            <person name="Dall'Agnol R."/>
            <person name="Delamuta J.R.M."/>
            <person name="Hungria M."/>
        </authorList>
    </citation>
    <scope>NUCLEOTIDE SEQUENCE [LARGE SCALE GENOMIC DNA]</scope>
    <source>
        <strain evidence="5 6">AC99b</strain>
    </source>
</reference>
<dbReference type="Gene3D" id="2.60.120.10">
    <property type="entry name" value="Jelly Rolls"/>
    <property type="match status" value="1"/>
</dbReference>
<evidence type="ECO:0000313" key="6">
    <source>
        <dbReference type="Proteomes" id="UP000251558"/>
    </source>
</evidence>
<dbReference type="OrthoDB" id="5295226at2"/>
<keyword evidence="2" id="KW-0238">DNA-binding</keyword>
<protein>
    <submittedName>
        <fullName evidence="5">AraC family transcriptional regulator</fullName>
    </submittedName>
</protein>
<evidence type="ECO:0000256" key="3">
    <source>
        <dbReference type="ARBA" id="ARBA00023163"/>
    </source>
</evidence>
<evidence type="ECO:0000313" key="5">
    <source>
        <dbReference type="EMBL" id="RAZ81988.1"/>
    </source>
</evidence>
<name>A0A330H2T6_9HYPH</name>
<evidence type="ECO:0000259" key="4">
    <source>
        <dbReference type="PROSITE" id="PS01124"/>
    </source>
</evidence>
<keyword evidence="3" id="KW-0804">Transcription</keyword>
<dbReference type="AlphaFoldDB" id="A0A330H2T6"/>
<dbReference type="EMBL" id="QMBP01000044">
    <property type="protein sequence ID" value="RAZ81988.1"/>
    <property type="molecule type" value="Genomic_DNA"/>
</dbReference>
<dbReference type="InterPro" id="IPR011051">
    <property type="entry name" value="RmlC_Cupin_sf"/>
</dbReference>
<proteinExistence type="predicted"/>
<keyword evidence="6" id="KW-1185">Reference proteome</keyword>
<dbReference type="SUPFAM" id="SSF46689">
    <property type="entry name" value="Homeodomain-like"/>
    <property type="match status" value="1"/>
</dbReference>
<gene>
    <name evidence="5" type="ORF">DPM33_35375</name>
</gene>
<keyword evidence="1" id="KW-0805">Transcription regulation</keyword>
<dbReference type="InterPro" id="IPR018060">
    <property type="entry name" value="HTH_AraC"/>
</dbReference>
<dbReference type="InterPro" id="IPR014710">
    <property type="entry name" value="RmlC-like_jellyroll"/>
</dbReference>
<dbReference type="Proteomes" id="UP000251558">
    <property type="component" value="Unassembled WGS sequence"/>
</dbReference>
<sequence length="261" mass="28047">MAITGIGRVIFWTGGSLWIGQAITPIAMHSHHAIQVSIGLSGQVRLRSSDAASWNAYDLAVIPPHLPHSFQAPGETVANLFCEPASALGRGLLHRFGQGRIVDVNGNEVAKHARGLKLAFDNGSTEDELEEVALDVLYDLSGSVPLSPVDRRIQVAISFISANLAGKLSLAALARHVKLSPSRLRHLFVAETGISFRSYLLWTRLNRALDLGFGGASWTDAAHATNFADSAHLSRTARRMYGIAPSSIRPTAPSTQRPMTA</sequence>
<dbReference type="SMART" id="SM00342">
    <property type="entry name" value="HTH_ARAC"/>
    <property type="match status" value="1"/>
</dbReference>
<dbReference type="GO" id="GO:0043565">
    <property type="term" value="F:sequence-specific DNA binding"/>
    <property type="evidence" value="ECO:0007669"/>
    <property type="project" value="InterPro"/>
</dbReference>
<evidence type="ECO:0000256" key="1">
    <source>
        <dbReference type="ARBA" id="ARBA00023015"/>
    </source>
</evidence>